<dbReference type="PROSITE" id="PS50995">
    <property type="entry name" value="HTH_MARR_2"/>
    <property type="match status" value="1"/>
</dbReference>
<reference evidence="4 5" key="1">
    <citation type="submission" date="2018-05" db="EMBL/GenBank/DDBJ databases">
        <title>Complete genome sequence of Megasphaera sp. AJH120T, isolated from the ceca of a chicken.</title>
        <authorList>
            <person name="Maki J."/>
            <person name="Looft T."/>
        </authorList>
    </citation>
    <scope>NUCLEOTIDE SEQUENCE [LARGE SCALE GENOMIC DNA]</scope>
    <source>
        <strain evidence="4 5">AJH120</strain>
    </source>
</reference>
<keyword evidence="1" id="KW-0805">Transcription regulation</keyword>
<dbReference type="GO" id="GO:0003677">
    <property type="term" value="F:DNA binding"/>
    <property type="evidence" value="ECO:0007669"/>
    <property type="project" value="UniProtKB-KW"/>
</dbReference>
<evidence type="ECO:0000313" key="4">
    <source>
        <dbReference type="EMBL" id="AXL20212.1"/>
    </source>
</evidence>
<dbReference type="InterPro" id="IPR036390">
    <property type="entry name" value="WH_DNA-bd_sf"/>
</dbReference>
<organism evidence="4 5">
    <name type="scientific">Megasphaera stantonii</name>
    <dbReference type="NCBI Taxonomy" id="2144175"/>
    <lineage>
        <taxon>Bacteria</taxon>
        <taxon>Bacillati</taxon>
        <taxon>Bacillota</taxon>
        <taxon>Negativicutes</taxon>
        <taxon>Veillonellales</taxon>
        <taxon>Veillonellaceae</taxon>
        <taxon>Megasphaera</taxon>
    </lineage>
</organism>
<dbReference type="AlphaFoldDB" id="A0A346AWG9"/>
<protein>
    <submittedName>
        <fullName evidence="4">MarR family transcriptional regulator</fullName>
    </submittedName>
</protein>
<keyword evidence="2" id="KW-0238">DNA-binding</keyword>
<dbReference type="EMBL" id="CP029462">
    <property type="protein sequence ID" value="AXL20212.1"/>
    <property type="molecule type" value="Genomic_DNA"/>
</dbReference>
<evidence type="ECO:0000313" key="5">
    <source>
        <dbReference type="Proteomes" id="UP000254337"/>
    </source>
</evidence>
<evidence type="ECO:0000256" key="2">
    <source>
        <dbReference type="ARBA" id="ARBA00023125"/>
    </source>
</evidence>
<dbReference type="Gene3D" id="1.10.10.10">
    <property type="entry name" value="Winged helix-like DNA-binding domain superfamily/Winged helix DNA-binding domain"/>
    <property type="match status" value="1"/>
</dbReference>
<sequence>MDYSQIRYAFGVLNRRSQAYITDACRPWHIGYSEYVLLVELYRGDGCSQDELSRQLSVDKGLIARCVKSLEEKGYVRRRQDEKDKRFKYIYLTETARQAQKELLRLSEIWIRALTKDMDDALIETTIQGMTKAADNAASLTWNKADGEMEG</sequence>
<dbReference type="RefSeq" id="WP_107196832.1">
    <property type="nucleotide sequence ID" value="NZ_CP029462.1"/>
</dbReference>
<dbReference type="PANTHER" id="PTHR42756">
    <property type="entry name" value="TRANSCRIPTIONAL REGULATOR, MARR"/>
    <property type="match status" value="1"/>
</dbReference>
<dbReference type="OrthoDB" id="6462103at2"/>
<name>A0A346AWG9_9FIRM</name>
<evidence type="ECO:0000256" key="1">
    <source>
        <dbReference type="ARBA" id="ARBA00023015"/>
    </source>
</evidence>
<dbReference type="PRINTS" id="PR00598">
    <property type="entry name" value="HTHMARR"/>
</dbReference>
<keyword evidence="3" id="KW-0804">Transcription</keyword>
<keyword evidence="5" id="KW-1185">Reference proteome</keyword>
<dbReference type="GO" id="GO:0003700">
    <property type="term" value="F:DNA-binding transcription factor activity"/>
    <property type="evidence" value="ECO:0007669"/>
    <property type="project" value="InterPro"/>
</dbReference>
<proteinExistence type="predicted"/>
<dbReference type="InterPro" id="IPR000835">
    <property type="entry name" value="HTH_MarR-typ"/>
</dbReference>
<dbReference type="Proteomes" id="UP000254337">
    <property type="component" value="Chromosome"/>
</dbReference>
<gene>
    <name evidence="4" type="ORF">DKB62_00735</name>
</gene>
<dbReference type="Pfam" id="PF01047">
    <property type="entry name" value="MarR"/>
    <property type="match status" value="1"/>
</dbReference>
<dbReference type="PANTHER" id="PTHR42756:SF1">
    <property type="entry name" value="TRANSCRIPTIONAL REPRESSOR OF EMRAB OPERON"/>
    <property type="match status" value="1"/>
</dbReference>
<accession>A0A346AWG9</accession>
<evidence type="ECO:0000256" key="3">
    <source>
        <dbReference type="ARBA" id="ARBA00023163"/>
    </source>
</evidence>
<dbReference type="SMART" id="SM00347">
    <property type="entry name" value="HTH_MARR"/>
    <property type="match status" value="1"/>
</dbReference>
<dbReference type="KEGG" id="meg:DKB62_00735"/>
<dbReference type="SUPFAM" id="SSF46785">
    <property type="entry name" value="Winged helix' DNA-binding domain"/>
    <property type="match status" value="1"/>
</dbReference>
<dbReference type="InterPro" id="IPR036388">
    <property type="entry name" value="WH-like_DNA-bd_sf"/>
</dbReference>